<feature type="signal peptide" evidence="1">
    <location>
        <begin position="1"/>
        <end position="18"/>
    </location>
</feature>
<feature type="chain" id="PRO_5046049498" evidence="1">
    <location>
        <begin position="19"/>
        <end position="713"/>
    </location>
</feature>
<evidence type="ECO:0000313" key="3">
    <source>
        <dbReference type="Proteomes" id="UP000798808"/>
    </source>
</evidence>
<accession>A0ABW9RUN5</accession>
<keyword evidence="1" id="KW-0732">Signal</keyword>
<evidence type="ECO:0000313" key="2">
    <source>
        <dbReference type="EMBL" id="MTI27937.1"/>
    </source>
</evidence>
<dbReference type="Proteomes" id="UP000798808">
    <property type="component" value="Unassembled WGS sequence"/>
</dbReference>
<dbReference type="EMBL" id="SMLW01000648">
    <property type="protein sequence ID" value="MTI27937.1"/>
    <property type="molecule type" value="Genomic_DNA"/>
</dbReference>
<protein>
    <submittedName>
        <fullName evidence="2">DUF4836 family protein</fullName>
    </submittedName>
</protein>
<proteinExistence type="predicted"/>
<name>A0ABW9RUN5_9BACT</name>
<dbReference type="RefSeq" id="WP_155174963.1">
    <property type="nucleotide sequence ID" value="NZ_BAAAFL010000015.1"/>
</dbReference>
<evidence type="ECO:0000256" key="1">
    <source>
        <dbReference type="SAM" id="SignalP"/>
    </source>
</evidence>
<reference evidence="2 3" key="1">
    <citation type="submission" date="2019-02" db="EMBL/GenBank/DDBJ databases">
        <authorList>
            <person name="Goldberg S.R."/>
            <person name="Haltli B.A."/>
            <person name="Correa H."/>
            <person name="Russell K.G."/>
        </authorList>
    </citation>
    <scope>NUCLEOTIDE SEQUENCE [LARGE SCALE GENOMIC DNA]</scope>
    <source>
        <strain evidence="2 3">JCM 16186</strain>
    </source>
</reference>
<comment type="caution">
    <text evidence="2">The sequence shown here is derived from an EMBL/GenBank/DDBJ whole genome shotgun (WGS) entry which is preliminary data.</text>
</comment>
<sequence>MKYFLLICAFISFSVIQAQDLRDHIPANASFVGSIDGSKLLESVTISELDDSKLGKEMLKAFSKKTEQELSSIEDIGINTKAITYFYFEQNDSLSYTVMLAPLKQSQFLEQVYKDKEIKQKGNYKYTKIDNSAYAAWDNNKMVFVLGNYNAAYFVDYDFSSIQAELAENAEVVEATEEEATVETVEATEEPTQEFTYDDLPYLYNYSLHLYASNYYYFSEDLKVAAQNNNPDILEQLQTQVDQLKDYVAEVDSISNPDPENLDSFISNRVYFLKQAVSNFKEQKDRDRALKLIEDATYSSKSFKIYESQYDYSPVTILDYYEEKKVLGSRWTEYALHHAMLPAPKSILSNKQYKAQFDSKAVINVWNDHFGNTMSQIYSGMYTAFKGYPKSVDEMMGGYGELSANLYLEGQQARISMDMGLSGDFADIYERMGDQKINSKFFKYLNEDKFLGYISYNVNIKNTLEEYPKLMTSTYGPLLEGKMQDEIAIGVDLFSLLLDEEAVAELIKGDAILAFTGINEKEITYTDYEYDEDYNYTAVEKTKKEKLPDFVFMASTKEIDLTNKLINYLVKKEMAVAENGYYKILHKERDLPLDLYFAIKNDIFFLSTSAQDMGDIVNDRYTAKLSGKHKKMIKQGNFSAFFNGKKFGKDFPLDTNLPNMEFVKYALENASDFYLKSSKIKNKKMHSELVMKVPANHKNTISYFLNFIEHAKD</sequence>
<organism evidence="2 3">
    <name type="scientific">Fulvivirga kasyanovii</name>
    <dbReference type="NCBI Taxonomy" id="396812"/>
    <lineage>
        <taxon>Bacteria</taxon>
        <taxon>Pseudomonadati</taxon>
        <taxon>Bacteroidota</taxon>
        <taxon>Cytophagia</taxon>
        <taxon>Cytophagales</taxon>
        <taxon>Fulvivirgaceae</taxon>
        <taxon>Fulvivirga</taxon>
    </lineage>
</organism>
<keyword evidence="3" id="KW-1185">Reference proteome</keyword>
<gene>
    <name evidence="2" type="ORF">E1163_23470</name>
</gene>